<sequence length="117" mass="13290">MSRSRCLAPCTVSAKRLFQLLWLKGFDWDDQLPLDINSVWCQWKRELETLECVRVPRALMVTLRDQVRHSELQVFGDASEAACGAVAYLMTESLNGAKEVRFCLAKTSVALVKRLSL</sequence>
<evidence type="ECO:0000313" key="2">
    <source>
        <dbReference type="Proteomes" id="UP000054995"/>
    </source>
</evidence>
<proteinExistence type="predicted"/>
<protein>
    <recommendedName>
        <fullName evidence="3">Reverse transcriptase/retrotransposon-derived protein RNase H-like domain-containing protein</fullName>
    </recommendedName>
</protein>
<dbReference type="Proteomes" id="UP000054995">
    <property type="component" value="Unassembled WGS sequence"/>
</dbReference>
<dbReference type="OrthoDB" id="5857971at2759"/>
<accession>A0A0V1FEJ2</accession>
<evidence type="ECO:0008006" key="3">
    <source>
        <dbReference type="Google" id="ProtNLM"/>
    </source>
</evidence>
<dbReference type="PANTHER" id="PTHR47331">
    <property type="entry name" value="PHD-TYPE DOMAIN-CONTAINING PROTEIN"/>
    <property type="match status" value="1"/>
</dbReference>
<dbReference type="Pfam" id="PF05380">
    <property type="entry name" value="Peptidase_A17"/>
    <property type="match status" value="1"/>
</dbReference>
<dbReference type="EMBL" id="JYDT01000113">
    <property type="protein sequence ID" value="KRY84486.1"/>
    <property type="molecule type" value="Genomic_DNA"/>
</dbReference>
<organism evidence="1 2">
    <name type="scientific">Trichinella pseudospiralis</name>
    <name type="common">Parasitic roundworm</name>
    <dbReference type="NCBI Taxonomy" id="6337"/>
    <lineage>
        <taxon>Eukaryota</taxon>
        <taxon>Metazoa</taxon>
        <taxon>Ecdysozoa</taxon>
        <taxon>Nematoda</taxon>
        <taxon>Enoplea</taxon>
        <taxon>Dorylaimia</taxon>
        <taxon>Trichinellida</taxon>
        <taxon>Trichinellidae</taxon>
        <taxon>Trichinella</taxon>
    </lineage>
</organism>
<dbReference type="AlphaFoldDB" id="A0A0V1FEJ2"/>
<gene>
    <name evidence="1" type="ORF">T4D_11116</name>
</gene>
<keyword evidence="2" id="KW-1185">Reference proteome</keyword>
<name>A0A0V1FEJ2_TRIPS</name>
<dbReference type="InterPro" id="IPR008042">
    <property type="entry name" value="Retrotrans_Pao"/>
</dbReference>
<reference evidence="1 2" key="1">
    <citation type="submission" date="2015-01" db="EMBL/GenBank/DDBJ databases">
        <title>Evolution of Trichinella species and genotypes.</title>
        <authorList>
            <person name="Korhonen P.K."/>
            <person name="Edoardo P."/>
            <person name="Giuseppe L.R."/>
            <person name="Gasser R.B."/>
        </authorList>
    </citation>
    <scope>NUCLEOTIDE SEQUENCE [LARGE SCALE GENOMIC DNA]</scope>
    <source>
        <strain evidence="1">ISS470</strain>
    </source>
</reference>
<dbReference type="PANTHER" id="PTHR47331:SF6">
    <property type="entry name" value="DOUBLECORTIN DOMAIN-CONTAINING PROTEIN"/>
    <property type="match status" value="1"/>
</dbReference>
<evidence type="ECO:0000313" key="1">
    <source>
        <dbReference type="EMBL" id="KRY84486.1"/>
    </source>
</evidence>
<comment type="caution">
    <text evidence="1">The sequence shown here is derived from an EMBL/GenBank/DDBJ whole genome shotgun (WGS) entry which is preliminary data.</text>
</comment>